<dbReference type="Proteomes" id="UP000232722">
    <property type="component" value="Unassembled WGS sequence"/>
</dbReference>
<protein>
    <submittedName>
        <fullName evidence="1">Uncharacterized protein</fullName>
    </submittedName>
</protein>
<name>A0A2N0PNM4_9GLOM</name>
<dbReference type="EMBL" id="LLXJ01000550">
    <property type="protein sequence ID" value="PKC08369.1"/>
    <property type="molecule type" value="Genomic_DNA"/>
</dbReference>
<sequence>MYSVAVNIDNIVQEMKGVKYINVDEYINIDKKNSDNLTIETEDIPKDIKFNT</sequence>
<evidence type="ECO:0000313" key="2">
    <source>
        <dbReference type="Proteomes" id="UP000232722"/>
    </source>
</evidence>
<proteinExistence type="predicted"/>
<reference evidence="1 2" key="1">
    <citation type="submission" date="2016-04" db="EMBL/GenBank/DDBJ databases">
        <title>Genome analyses suggest a sexual origin of heterokaryosis in a supposedly ancient asexual fungus.</title>
        <authorList>
            <person name="Ropars J."/>
            <person name="Sedzielewska K."/>
            <person name="Noel J."/>
            <person name="Charron P."/>
            <person name="Farinelli L."/>
            <person name="Marton T."/>
            <person name="Kruger M."/>
            <person name="Pelin A."/>
            <person name="Brachmann A."/>
            <person name="Corradi N."/>
        </authorList>
    </citation>
    <scope>NUCLEOTIDE SEQUENCE [LARGE SCALE GENOMIC DNA]</scope>
    <source>
        <strain evidence="1 2">A5</strain>
    </source>
</reference>
<evidence type="ECO:0000313" key="1">
    <source>
        <dbReference type="EMBL" id="PKC08369.1"/>
    </source>
</evidence>
<comment type="caution">
    <text evidence="1">The sequence shown here is derived from an EMBL/GenBank/DDBJ whole genome shotgun (WGS) entry which is preliminary data.</text>
</comment>
<dbReference type="AlphaFoldDB" id="A0A2N0PNM4"/>
<gene>
    <name evidence="1" type="ORF">RhiirA5_417009</name>
</gene>
<organism evidence="1 2">
    <name type="scientific">Rhizophagus irregularis</name>
    <dbReference type="NCBI Taxonomy" id="588596"/>
    <lineage>
        <taxon>Eukaryota</taxon>
        <taxon>Fungi</taxon>
        <taxon>Fungi incertae sedis</taxon>
        <taxon>Mucoromycota</taxon>
        <taxon>Glomeromycotina</taxon>
        <taxon>Glomeromycetes</taxon>
        <taxon>Glomerales</taxon>
        <taxon>Glomeraceae</taxon>
        <taxon>Rhizophagus</taxon>
    </lineage>
</organism>
<reference evidence="1 2" key="2">
    <citation type="submission" date="2017-09" db="EMBL/GenBank/DDBJ databases">
        <title>Extensive intraspecific genome diversity in a model arbuscular mycorrhizal fungus.</title>
        <authorList>
            <person name="Chen E.C."/>
            <person name="Morin E."/>
            <person name="Beaudet D."/>
            <person name="Noel J."/>
            <person name="Ndikumana S."/>
            <person name="Charron P."/>
            <person name="St-Onge C."/>
            <person name="Giorgi J."/>
            <person name="Grigoriev I.V."/>
            <person name="Roux C."/>
            <person name="Martin F.M."/>
            <person name="Corradi N."/>
        </authorList>
    </citation>
    <scope>NUCLEOTIDE SEQUENCE [LARGE SCALE GENOMIC DNA]</scope>
    <source>
        <strain evidence="1 2">A5</strain>
    </source>
</reference>
<accession>A0A2N0PNM4</accession>